<evidence type="ECO:0000256" key="11">
    <source>
        <dbReference type="ARBA" id="ARBA00022840"/>
    </source>
</evidence>
<dbReference type="GO" id="GO:0070733">
    <property type="term" value="F:AMPylase activity"/>
    <property type="evidence" value="ECO:0007669"/>
    <property type="project" value="UniProtKB-EC"/>
</dbReference>
<evidence type="ECO:0000256" key="3">
    <source>
        <dbReference type="ARBA" id="ARBA00014915"/>
    </source>
</evidence>
<evidence type="ECO:0000313" key="24">
    <source>
        <dbReference type="EMBL" id="VEN57897.1"/>
    </source>
</evidence>
<comment type="catalytic activity">
    <reaction evidence="16">
        <text>L-threonyl-[protein] + ATP = 3-O-(5'-adenylyl)-L-threonyl-[protein] + diphosphate</text>
        <dbReference type="Rhea" id="RHEA:54292"/>
        <dbReference type="Rhea" id="RHEA-COMP:11060"/>
        <dbReference type="Rhea" id="RHEA-COMP:13847"/>
        <dbReference type="ChEBI" id="CHEBI:30013"/>
        <dbReference type="ChEBI" id="CHEBI:30616"/>
        <dbReference type="ChEBI" id="CHEBI:33019"/>
        <dbReference type="ChEBI" id="CHEBI:138113"/>
        <dbReference type="EC" id="2.7.7.108"/>
    </reaction>
</comment>
<dbReference type="OrthoDB" id="439046at2759"/>
<evidence type="ECO:0000256" key="15">
    <source>
        <dbReference type="ARBA" id="ARBA00034531"/>
    </source>
</evidence>
<comment type="similarity">
    <text evidence="2">Belongs to the fic family.</text>
</comment>
<comment type="subcellular location">
    <subcellularLocation>
        <location evidence="1">Membrane</location>
        <topology evidence="1">Single-pass membrane protein</topology>
    </subcellularLocation>
</comment>
<comment type="catalytic activity">
    <reaction evidence="18">
        <text>3-O-(5'-adenylyl)-L-threonyl-[protein] + H2O = L-threonyl-[protein] + AMP + H(+)</text>
        <dbReference type="Rhea" id="RHEA:55932"/>
        <dbReference type="Rhea" id="RHEA-COMP:11060"/>
        <dbReference type="Rhea" id="RHEA-COMP:13847"/>
        <dbReference type="ChEBI" id="CHEBI:15377"/>
        <dbReference type="ChEBI" id="CHEBI:15378"/>
        <dbReference type="ChEBI" id="CHEBI:30013"/>
        <dbReference type="ChEBI" id="CHEBI:138113"/>
        <dbReference type="ChEBI" id="CHEBI:456215"/>
    </reaction>
</comment>
<dbReference type="GO" id="GO:0016787">
    <property type="term" value="F:hydrolase activity"/>
    <property type="evidence" value="ECO:0007669"/>
    <property type="project" value="UniProtKB-KW"/>
</dbReference>
<keyword evidence="4" id="KW-0808">Transferase</keyword>
<dbReference type="InterPro" id="IPR003812">
    <property type="entry name" value="Fido"/>
</dbReference>
<evidence type="ECO:0000256" key="2">
    <source>
        <dbReference type="ARBA" id="ARBA00009742"/>
    </source>
</evidence>
<evidence type="ECO:0000256" key="5">
    <source>
        <dbReference type="ARBA" id="ARBA00022692"/>
    </source>
</evidence>
<evidence type="ECO:0000256" key="16">
    <source>
        <dbReference type="ARBA" id="ARBA00047939"/>
    </source>
</evidence>
<dbReference type="Gene3D" id="1.25.40.10">
    <property type="entry name" value="Tetratricopeptide repeat domain"/>
    <property type="match status" value="1"/>
</dbReference>
<keyword evidence="5 22" id="KW-0812">Transmembrane</keyword>
<feature type="active site" evidence="19">
    <location>
        <position position="374"/>
    </location>
</feature>
<feature type="binding site" evidence="20">
    <location>
        <begin position="410"/>
        <end position="411"/>
    </location>
    <ligand>
        <name>ATP</name>
        <dbReference type="ChEBI" id="CHEBI:30616"/>
    </ligand>
</feature>
<feature type="transmembrane region" description="Helical" evidence="22">
    <location>
        <begin position="15"/>
        <end position="40"/>
    </location>
</feature>
<evidence type="ECO:0000313" key="25">
    <source>
        <dbReference type="Proteomes" id="UP000410492"/>
    </source>
</evidence>
<evidence type="ECO:0000256" key="9">
    <source>
        <dbReference type="ARBA" id="ARBA00022801"/>
    </source>
</evidence>
<evidence type="ECO:0000256" key="10">
    <source>
        <dbReference type="ARBA" id="ARBA00022803"/>
    </source>
</evidence>
<evidence type="ECO:0000256" key="1">
    <source>
        <dbReference type="ARBA" id="ARBA00004167"/>
    </source>
</evidence>
<keyword evidence="11 20" id="KW-0067">ATP-binding</keyword>
<evidence type="ECO:0000256" key="13">
    <source>
        <dbReference type="ARBA" id="ARBA00023136"/>
    </source>
</evidence>
<sequence length="463" mass="53144">MIKTKNTYVTYEMNILLIVISVLLSVICVLLALLQHYYFIIKLYKKPSIKYDIPVFEDLIPSGKTKFDRDFPLQAVKDYDEDLVLYDLNSVLNSQPQLGQSDSLDFIKIDKATGTDSEVYNTLQAAITFKLSGKNHKALKLFEHAAAIAPENPDVLNKYGEFLEQQHQDVVSADELYFKALTYSPDHKAALINRERTAQVVESLDYNLFKSIDAKNDYLKKRMKLDSFEAVKKQAYYLHIYHTVGIEGNTMTVEQLRYLLETGQVVSGKSLVEHNEILGLEKAMQYIKLLVRQDYIGINEILGIHRRVMGHVDPIASGVFRNENVFVSSHSPPFYEEVPSLMDSYVEWLNSEEAQSMHPVRYAALAHYKLVDIHPFIDGNGRTSRLIMNLILLKAGYPPVMVLKEQREKYYDTLKTANMGDVRPFVRFVAQCTLQILNMYIYGTRFLSIEGESQEGKQLVNYE</sequence>
<dbReference type="AlphaFoldDB" id="A0A653DEW4"/>
<keyword evidence="7" id="KW-0677">Repeat</keyword>
<dbReference type="InterPro" id="IPR040198">
    <property type="entry name" value="Fido_containing"/>
</dbReference>
<gene>
    <name evidence="24" type="ORF">CALMAC_LOCUS16408</name>
</gene>
<protein>
    <recommendedName>
        <fullName evidence="3">Protein adenylyltransferase Fic</fullName>
        <ecNumber evidence="15">2.7.7.108</ecNumber>
    </recommendedName>
    <alternativeName>
        <fullName evidence="14">De-AMPylase Fic</fullName>
    </alternativeName>
</protein>
<dbReference type="GO" id="GO:0016020">
    <property type="term" value="C:membrane"/>
    <property type="evidence" value="ECO:0007669"/>
    <property type="project" value="UniProtKB-SubCell"/>
</dbReference>
<accession>A0A653DEW4</accession>
<feature type="site" description="Important for autoinhibition of adenylyltransferase activity" evidence="21">
    <location>
        <position position="247"/>
    </location>
</feature>
<keyword evidence="25" id="KW-1185">Reference proteome</keyword>
<evidence type="ECO:0000256" key="21">
    <source>
        <dbReference type="PIRSR" id="PIRSR640198-3"/>
    </source>
</evidence>
<evidence type="ECO:0000256" key="14">
    <source>
        <dbReference type="ARBA" id="ARBA00030885"/>
    </source>
</evidence>
<keyword evidence="6" id="KW-0548">Nucleotidyltransferase</keyword>
<keyword evidence="13 22" id="KW-0472">Membrane</keyword>
<proteinExistence type="inferred from homology"/>
<evidence type="ECO:0000256" key="19">
    <source>
        <dbReference type="PIRSR" id="PIRSR640198-1"/>
    </source>
</evidence>
<evidence type="ECO:0000256" key="22">
    <source>
        <dbReference type="SAM" id="Phobius"/>
    </source>
</evidence>
<keyword evidence="10" id="KW-0802">TPR repeat</keyword>
<evidence type="ECO:0000256" key="17">
    <source>
        <dbReference type="ARBA" id="ARBA00048696"/>
    </source>
</evidence>
<feature type="binding site" evidence="20">
    <location>
        <position position="418"/>
    </location>
    <ligand>
        <name>ATP</name>
        <dbReference type="ChEBI" id="CHEBI:30616"/>
    </ligand>
</feature>
<dbReference type="EMBL" id="CAACVG010011350">
    <property type="protein sequence ID" value="VEN57897.1"/>
    <property type="molecule type" value="Genomic_DNA"/>
</dbReference>
<dbReference type="InterPro" id="IPR036597">
    <property type="entry name" value="Fido-like_dom_sf"/>
</dbReference>
<dbReference type="InterPro" id="IPR011990">
    <property type="entry name" value="TPR-like_helical_dom_sf"/>
</dbReference>
<name>A0A653DEW4_CALMS</name>
<reference evidence="24 25" key="1">
    <citation type="submission" date="2019-01" db="EMBL/GenBank/DDBJ databases">
        <authorList>
            <person name="Sayadi A."/>
        </authorList>
    </citation>
    <scope>NUCLEOTIDE SEQUENCE [LARGE SCALE GENOMIC DNA]</scope>
</reference>
<dbReference type="PANTHER" id="PTHR13504:SF34">
    <property type="entry name" value="PROTEIN ADENYLYLTRANSFERASE FICD"/>
    <property type="match status" value="1"/>
</dbReference>
<dbReference type="PROSITE" id="PS51459">
    <property type="entry name" value="FIDO"/>
    <property type="match status" value="1"/>
</dbReference>
<evidence type="ECO:0000256" key="18">
    <source>
        <dbReference type="ARBA" id="ARBA00049297"/>
    </source>
</evidence>
<evidence type="ECO:0000256" key="20">
    <source>
        <dbReference type="PIRSR" id="PIRSR640198-2"/>
    </source>
</evidence>
<dbReference type="SUPFAM" id="SSF48452">
    <property type="entry name" value="TPR-like"/>
    <property type="match status" value="1"/>
</dbReference>
<dbReference type="Pfam" id="PF02661">
    <property type="entry name" value="Fic"/>
    <property type="match status" value="1"/>
</dbReference>
<dbReference type="SUPFAM" id="SSF140931">
    <property type="entry name" value="Fic-like"/>
    <property type="match status" value="1"/>
</dbReference>
<dbReference type="GO" id="GO:0005524">
    <property type="term" value="F:ATP binding"/>
    <property type="evidence" value="ECO:0007669"/>
    <property type="project" value="UniProtKB-KW"/>
</dbReference>
<dbReference type="EC" id="2.7.7.108" evidence="15"/>
<dbReference type="PANTHER" id="PTHR13504">
    <property type="entry name" value="FIDO DOMAIN-CONTAINING PROTEIN DDB_G0283145"/>
    <property type="match status" value="1"/>
</dbReference>
<feature type="domain" description="Fido" evidence="23">
    <location>
        <begin position="296"/>
        <end position="431"/>
    </location>
</feature>
<comment type="catalytic activity">
    <reaction evidence="17">
        <text>L-tyrosyl-[protein] + ATP = O-(5'-adenylyl)-L-tyrosyl-[protein] + diphosphate</text>
        <dbReference type="Rhea" id="RHEA:54288"/>
        <dbReference type="Rhea" id="RHEA-COMP:10136"/>
        <dbReference type="Rhea" id="RHEA-COMP:13846"/>
        <dbReference type="ChEBI" id="CHEBI:30616"/>
        <dbReference type="ChEBI" id="CHEBI:33019"/>
        <dbReference type="ChEBI" id="CHEBI:46858"/>
        <dbReference type="ChEBI" id="CHEBI:83624"/>
        <dbReference type="EC" id="2.7.7.108"/>
    </reaction>
</comment>
<evidence type="ECO:0000256" key="4">
    <source>
        <dbReference type="ARBA" id="ARBA00022679"/>
    </source>
</evidence>
<dbReference type="Gene3D" id="1.10.3290.10">
    <property type="entry name" value="Fido-like domain"/>
    <property type="match status" value="1"/>
</dbReference>
<evidence type="ECO:0000256" key="6">
    <source>
        <dbReference type="ARBA" id="ARBA00022695"/>
    </source>
</evidence>
<keyword evidence="9" id="KW-0378">Hydrolase</keyword>
<evidence type="ECO:0000256" key="8">
    <source>
        <dbReference type="ARBA" id="ARBA00022741"/>
    </source>
</evidence>
<dbReference type="Proteomes" id="UP000410492">
    <property type="component" value="Unassembled WGS sequence"/>
</dbReference>
<feature type="binding site" evidence="20">
    <location>
        <begin position="378"/>
        <end position="385"/>
    </location>
    <ligand>
        <name>ATP</name>
        <dbReference type="ChEBI" id="CHEBI:30616"/>
    </ligand>
</feature>
<evidence type="ECO:0000256" key="12">
    <source>
        <dbReference type="ARBA" id="ARBA00022989"/>
    </source>
</evidence>
<keyword evidence="12 22" id="KW-1133">Transmembrane helix</keyword>
<organism evidence="24 25">
    <name type="scientific">Callosobruchus maculatus</name>
    <name type="common">Southern cowpea weevil</name>
    <name type="synonym">Pulse bruchid</name>
    <dbReference type="NCBI Taxonomy" id="64391"/>
    <lineage>
        <taxon>Eukaryota</taxon>
        <taxon>Metazoa</taxon>
        <taxon>Ecdysozoa</taxon>
        <taxon>Arthropoda</taxon>
        <taxon>Hexapoda</taxon>
        <taxon>Insecta</taxon>
        <taxon>Pterygota</taxon>
        <taxon>Neoptera</taxon>
        <taxon>Endopterygota</taxon>
        <taxon>Coleoptera</taxon>
        <taxon>Polyphaga</taxon>
        <taxon>Cucujiformia</taxon>
        <taxon>Chrysomeloidea</taxon>
        <taxon>Chrysomelidae</taxon>
        <taxon>Bruchinae</taxon>
        <taxon>Bruchini</taxon>
        <taxon>Callosobruchus</taxon>
    </lineage>
</organism>
<feature type="binding site" evidence="20">
    <location>
        <begin position="327"/>
        <end position="330"/>
    </location>
    <ligand>
        <name>ATP</name>
        <dbReference type="ChEBI" id="CHEBI:30616"/>
    </ligand>
</feature>
<evidence type="ECO:0000259" key="23">
    <source>
        <dbReference type="PROSITE" id="PS51459"/>
    </source>
</evidence>
<keyword evidence="8 20" id="KW-0547">Nucleotide-binding</keyword>
<evidence type="ECO:0000256" key="7">
    <source>
        <dbReference type="ARBA" id="ARBA00022737"/>
    </source>
</evidence>